<dbReference type="Proteomes" id="UP000243719">
    <property type="component" value="Unassembled WGS sequence"/>
</dbReference>
<name>A0A1H2PQS3_9BURK</name>
<keyword evidence="1" id="KW-0732">Signal</keyword>
<protein>
    <submittedName>
        <fullName evidence="2">Uncharacterized protein</fullName>
    </submittedName>
</protein>
<dbReference type="STRING" id="1770053.SAMN05216551_107131"/>
<evidence type="ECO:0000313" key="3">
    <source>
        <dbReference type="Proteomes" id="UP000243719"/>
    </source>
</evidence>
<dbReference type="AlphaFoldDB" id="A0A1H2PQS3"/>
<proteinExistence type="predicted"/>
<organism evidence="2 3">
    <name type="scientific">Chitinasiproducens palmae</name>
    <dbReference type="NCBI Taxonomy" id="1770053"/>
    <lineage>
        <taxon>Bacteria</taxon>
        <taxon>Pseudomonadati</taxon>
        <taxon>Pseudomonadota</taxon>
        <taxon>Betaproteobacteria</taxon>
        <taxon>Burkholderiales</taxon>
        <taxon>Burkholderiaceae</taxon>
        <taxon>Chitinasiproducens</taxon>
    </lineage>
</organism>
<sequence length="158" mass="16834">MKTMSSRALLIMLLLMVSLAVVCGAAAAYFVSQVSERHEREEIRAQCKAQVLAVRDEFKSRADERDSVAAIATAQSEASLQLQREILDLLRKRAPVTDRIAQRVQSIDSKATSAAAEAKAAKLAAARAARAAEADAPVPAHSAAAINDSVRAVNHGTK</sequence>
<reference evidence="3" key="1">
    <citation type="submission" date="2016-09" db="EMBL/GenBank/DDBJ databases">
        <authorList>
            <person name="Varghese N."/>
            <person name="Submissions S."/>
        </authorList>
    </citation>
    <scope>NUCLEOTIDE SEQUENCE [LARGE SCALE GENOMIC DNA]</scope>
    <source>
        <strain evidence="3">JS23</strain>
    </source>
</reference>
<evidence type="ECO:0000256" key="1">
    <source>
        <dbReference type="SAM" id="SignalP"/>
    </source>
</evidence>
<feature type="signal peptide" evidence="1">
    <location>
        <begin position="1"/>
        <end position="20"/>
    </location>
</feature>
<keyword evidence="3" id="KW-1185">Reference proteome</keyword>
<dbReference type="RefSeq" id="WP_091908918.1">
    <property type="nucleotide sequence ID" value="NZ_FNLO01000007.1"/>
</dbReference>
<evidence type="ECO:0000313" key="2">
    <source>
        <dbReference type="EMBL" id="SDV49179.1"/>
    </source>
</evidence>
<feature type="chain" id="PRO_5017411058" evidence="1">
    <location>
        <begin position="21"/>
        <end position="158"/>
    </location>
</feature>
<accession>A0A1H2PQS3</accession>
<gene>
    <name evidence="2" type="ORF">SAMN05216551_107131</name>
</gene>
<dbReference type="EMBL" id="FNLO01000007">
    <property type="protein sequence ID" value="SDV49179.1"/>
    <property type="molecule type" value="Genomic_DNA"/>
</dbReference>